<dbReference type="PANTHER" id="PTHR45843:SF1">
    <property type="entry name" value="PEPTIDYL-PROLYL CIS-TRANS ISOMERASE-LIKE 4"/>
    <property type="match status" value="1"/>
</dbReference>
<evidence type="ECO:0000259" key="12">
    <source>
        <dbReference type="PROSITE" id="PS50102"/>
    </source>
</evidence>
<dbReference type="GO" id="GO:0005634">
    <property type="term" value="C:nucleus"/>
    <property type="evidence" value="ECO:0007669"/>
    <property type="project" value="UniProtKB-SubCell"/>
</dbReference>
<dbReference type="SUPFAM" id="SSF54928">
    <property type="entry name" value="RNA-binding domain, RBD"/>
    <property type="match status" value="1"/>
</dbReference>
<evidence type="ECO:0000256" key="3">
    <source>
        <dbReference type="ARBA" id="ARBA00004123"/>
    </source>
</evidence>
<dbReference type="GO" id="GO:0003723">
    <property type="term" value="F:RNA binding"/>
    <property type="evidence" value="ECO:0007669"/>
    <property type="project" value="UniProtKB-UniRule"/>
</dbReference>
<organism evidence="13 14">
    <name type="scientific">[Candida] railenensis</name>
    <dbReference type="NCBI Taxonomy" id="45579"/>
    <lineage>
        <taxon>Eukaryota</taxon>
        <taxon>Fungi</taxon>
        <taxon>Dikarya</taxon>
        <taxon>Ascomycota</taxon>
        <taxon>Saccharomycotina</taxon>
        <taxon>Pichiomycetes</taxon>
        <taxon>Debaryomycetaceae</taxon>
        <taxon>Kurtzmaniella</taxon>
    </lineage>
</organism>
<dbReference type="EC" id="5.2.1.8" evidence="10"/>
<dbReference type="PROSITE" id="PS50102">
    <property type="entry name" value="RRM"/>
    <property type="match status" value="1"/>
</dbReference>
<dbReference type="Gene3D" id="3.30.70.330">
    <property type="match status" value="1"/>
</dbReference>
<dbReference type="EMBL" id="CAKXYY010000003">
    <property type="protein sequence ID" value="CAH2351186.1"/>
    <property type="molecule type" value="Genomic_DNA"/>
</dbReference>
<dbReference type="PROSITE" id="PS50072">
    <property type="entry name" value="CSA_PPIASE_2"/>
    <property type="match status" value="1"/>
</dbReference>
<comment type="subcellular location">
    <subcellularLocation>
        <location evidence="3 10">Nucleus</location>
    </subcellularLocation>
</comment>
<dbReference type="InterPro" id="IPR002130">
    <property type="entry name" value="Cyclophilin-type_PPIase_dom"/>
</dbReference>
<comment type="similarity">
    <text evidence="4 10">Belongs to the cyclophilin-type PPIase family. PPIL4 subfamily.</text>
</comment>
<gene>
    <name evidence="13" type="ORF">CLIB1423_03S00848</name>
</gene>
<sequence length="327" mass="36411">MSVLIETTEGNLTVDLHYEASPMASYNFIKLCKIGYYFFSPFHSLEKDFIVSGGDPEYPRETGTSITNFTEHADSRFEHEGSFLKVGAAGAVASPTSIGTLSFISSPNNLIGSSFTITLTSNREQLSTIKNQVTFGHVVEGFQTLDRINQIPVEGITSKRLLKDVRITYIHILHDPFEDPADLKIVPSSSLVPSDYQLATMRLPQLKLEAESSTETESQFNSIALELVGDLPHYQIKPSPRTLFVARLNPITNSESLTIIFSRFGKVENCNVILDPKQNNKSLCYGFIEFESQHQAESAYEKLSRGCVIDGREVYIDFSQSVKTKTA</sequence>
<evidence type="ECO:0000256" key="1">
    <source>
        <dbReference type="ARBA" id="ARBA00000971"/>
    </source>
</evidence>
<dbReference type="InterPro" id="IPR035979">
    <property type="entry name" value="RBD_domain_sf"/>
</dbReference>
<reference evidence="13" key="1">
    <citation type="submission" date="2022-03" db="EMBL/GenBank/DDBJ databases">
        <authorList>
            <person name="Legras J.-L."/>
            <person name="Devillers H."/>
            <person name="Grondin C."/>
        </authorList>
    </citation>
    <scope>NUCLEOTIDE SEQUENCE</scope>
    <source>
        <strain evidence="13">CLIB 1423</strain>
    </source>
</reference>
<evidence type="ECO:0000256" key="10">
    <source>
        <dbReference type="RuleBase" id="RU365081"/>
    </source>
</evidence>
<keyword evidence="7 10" id="KW-0413">Isomerase</keyword>
<evidence type="ECO:0000256" key="8">
    <source>
        <dbReference type="ARBA" id="ARBA00023242"/>
    </source>
</evidence>
<dbReference type="InterPro" id="IPR000504">
    <property type="entry name" value="RRM_dom"/>
</dbReference>
<protein>
    <recommendedName>
        <fullName evidence="10">Peptidyl-prolyl cis-trans isomerase</fullName>
        <shortName evidence="10">PPIase</shortName>
        <ecNumber evidence="10">5.2.1.8</ecNumber>
    </recommendedName>
</protein>
<dbReference type="InterPro" id="IPR035542">
    <property type="entry name" value="CRIP"/>
</dbReference>
<evidence type="ECO:0000256" key="5">
    <source>
        <dbReference type="ARBA" id="ARBA00022884"/>
    </source>
</evidence>
<evidence type="ECO:0000256" key="2">
    <source>
        <dbReference type="ARBA" id="ARBA00002388"/>
    </source>
</evidence>
<evidence type="ECO:0000313" key="13">
    <source>
        <dbReference type="EMBL" id="CAH2351186.1"/>
    </source>
</evidence>
<comment type="catalytic activity">
    <reaction evidence="1 10">
        <text>[protein]-peptidylproline (omega=180) = [protein]-peptidylproline (omega=0)</text>
        <dbReference type="Rhea" id="RHEA:16237"/>
        <dbReference type="Rhea" id="RHEA-COMP:10747"/>
        <dbReference type="Rhea" id="RHEA-COMP:10748"/>
        <dbReference type="ChEBI" id="CHEBI:83833"/>
        <dbReference type="ChEBI" id="CHEBI:83834"/>
        <dbReference type="EC" id="5.2.1.8"/>
    </reaction>
</comment>
<feature type="domain" description="PPIase cyclophilin-type" evidence="11">
    <location>
        <begin position="10"/>
        <end position="172"/>
    </location>
</feature>
<feature type="domain" description="RRM" evidence="12">
    <location>
        <begin position="241"/>
        <end position="321"/>
    </location>
</feature>
<keyword evidence="6 10" id="KW-0697">Rotamase</keyword>
<dbReference type="Proteomes" id="UP000837801">
    <property type="component" value="Unassembled WGS sequence"/>
</dbReference>
<keyword evidence="5 9" id="KW-0694">RNA-binding</keyword>
<dbReference type="GO" id="GO:0003755">
    <property type="term" value="F:peptidyl-prolyl cis-trans isomerase activity"/>
    <property type="evidence" value="ECO:0007669"/>
    <property type="project" value="UniProtKB-UniRule"/>
</dbReference>
<evidence type="ECO:0000256" key="7">
    <source>
        <dbReference type="ARBA" id="ARBA00023235"/>
    </source>
</evidence>
<dbReference type="OrthoDB" id="2083at2759"/>
<accession>A0A9P0QM08</accession>
<dbReference type="PANTHER" id="PTHR45843">
    <property type="entry name" value="PEPTIDYL-PROLYL CIS-TRANS ISOMERASE-LIKE 4"/>
    <property type="match status" value="1"/>
</dbReference>
<dbReference type="InterPro" id="IPR012677">
    <property type="entry name" value="Nucleotide-bd_a/b_plait_sf"/>
</dbReference>
<evidence type="ECO:0000259" key="11">
    <source>
        <dbReference type="PROSITE" id="PS50072"/>
    </source>
</evidence>
<dbReference type="Pfam" id="PF00076">
    <property type="entry name" value="RRM_1"/>
    <property type="match status" value="1"/>
</dbReference>
<comment type="function">
    <text evidence="2 10">PPIases accelerate the folding of proteins. It catalyzes the cis-trans isomerization of proline imidic peptide bonds in oligopeptides.</text>
</comment>
<evidence type="ECO:0000256" key="9">
    <source>
        <dbReference type="PROSITE-ProRule" id="PRU00176"/>
    </source>
</evidence>
<name>A0A9P0QM08_9ASCO</name>
<evidence type="ECO:0000313" key="14">
    <source>
        <dbReference type="Proteomes" id="UP000837801"/>
    </source>
</evidence>
<comment type="caution">
    <text evidence="13">The sequence shown here is derived from an EMBL/GenBank/DDBJ whole genome shotgun (WGS) entry which is preliminary data.</text>
</comment>
<dbReference type="InterPro" id="IPR029000">
    <property type="entry name" value="Cyclophilin-like_dom_sf"/>
</dbReference>
<evidence type="ECO:0000256" key="4">
    <source>
        <dbReference type="ARBA" id="ARBA00010739"/>
    </source>
</evidence>
<keyword evidence="8 10" id="KW-0539">Nucleus</keyword>
<proteinExistence type="inferred from homology"/>
<dbReference type="SUPFAM" id="SSF50891">
    <property type="entry name" value="Cyclophilin-like"/>
    <property type="match status" value="1"/>
</dbReference>
<dbReference type="Pfam" id="PF00160">
    <property type="entry name" value="Pro_isomerase"/>
    <property type="match status" value="1"/>
</dbReference>
<dbReference type="Gene3D" id="2.40.100.10">
    <property type="entry name" value="Cyclophilin-like"/>
    <property type="match status" value="1"/>
</dbReference>
<dbReference type="SMART" id="SM00360">
    <property type="entry name" value="RRM"/>
    <property type="match status" value="1"/>
</dbReference>
<keyword evidence="14" id="KW-1185">Reference proteome</keyword>
<dbReference type="AlphaFoldDB" id="A0A9P0QM08"/>
<evidence type="ECO:0000256" key="6">
    <source>
        <dbReference type="ARBA" id="ARBA00023110"/>
    </source>
</evidence>